<proteinExistence type="predicted"/>
<dbReference type="RefSeq" id="WP_073002538.1">
    <property type="nucleotide sequence ID" value="NZ_FQUM01000006.1"/>
</dbReference>
<dbReference type="Gene3D" id="3.30.530.20">
    <property type="match status" value="1"/>
</dbReference>
<protein>
    <recommendedName>
        <fullName evidence="3">Polyketide cyclase / dehydrase and lipid transport</fullName>
    </recommendedName>
</protein>
<organism evidence="1 2">
    <name type="scientific">Mariniphaga anaerophila</name>
    <dbReference type="NCBI Taxonomy" id="1484053"/>
    <lineage>
        <taxon>Bacteria</taxon>
        <taxon>Pseudomonadati</taxon>
        <taxon>Bacteroidota</taxon>
        <taxon>Bacteroidia</taxon>
        <taxon>Marinilabiliales</taxon>
        <taxon>Prolixibacteraceae</taxon>
        <taxon>Mariniphaga</taxon>
    </lineage>
</organism>
<dbReference type="EMBL" id="FQUM01000006">
    <property type="protein sequence ID" value="SHF58739.1"/>
    <property type="molecule type" value="Genomic_DNA"/>
</dbReference>
<dbReference type="OrthoDB" id="2355173at2"/>
<sequence>MKLIKNYVIESSTGINAAPDKIWKFFHNLESNYKTWAPEEHHYFRWTKGEPLTRGAKFDSLEIVDGHKTRIKGACIESVKNKKITFKPAWPTSIMCTKLEWIIKPREEKTLFVAKTHYKFGKLFLVLRKGTVKKIFETTQKHMNREGLNLKKIMEPNYT</sequence>
<dbReference type="InterPro" id="IPR023393">
    <property type="entry name" value="START-like_dom_sf"/>
</dbReference>
<keyword evidence="2" id="KW-1185">Reference proteome</keyword>
<dbReference type="SUPFAM" id="SSF55961">
    <property type="entry name" value="Bet v1-like"/>
    <property type="match status" value="1"/>
</dbReference>
<dbReference type="Proteomes" id="UP000184164">
    <property type="component" value="Unassembled WGS sequence"/>
</dbReference>
<dbReference type="AlphaFoldDB" id="A0A1M5CVK9"/>
<name>A0A1M5CVK9_9BACT</name>
<dbReference type="STRING" id="1484053.SAMN05444274_106284"/>
<accession>A0A1M5CVK9</accession>
<dbReference type="CDD" id="cd07812">
    <property type="entry name" value="SRPBCC"/>
    <property type="match status" value="1"/>
</dbReference>
<gene>
    <name evidence="1" type="ORF">SAMN05444274_106284</name>
</gene>
<evidence type="ECO:0000313" key="2">
    <source>
        <dbReference type="Proteomes" id="UP000184164"/>
    </source>
</evidence>
<evidence type="ECO:0008006" key="3">
    <source>
        <dbReference type="Google" id="ProtNLM"/>
    </source>
</evidence>
<evidence type="ECO:0000313" key="1">
    <source>
        <dbReference type="EMBL" id="SHF58739.1"/>
    </source>
</evidence>
<reference evidence="1 2" key="1">
    <citation type="submission" date="2016-11" db="EMBL/GenBank/DDBJ databases">
        <authorList>
            <person name="Jaros S."/>
            <person name="Januszkiewicz K."/>
            <person name="Wedrychowicz H."/>
        </authorList>
    </citation>
    <scope>NUCLEOTIDE SEQUENCE [LARGE SCALE GENOMIC DNA]</scope>
    <source>
        <strain evidence="1 2">DSM 26910</strain>
    </source>
</reference>